<dbReference type="EMBL" id="JAXAVV010000024">
    <property type="protein sequence ID" value="MDX8054843.1"/>
    <property type="molecule type" value="Genomic_DNA"/>
</dbReference>
<sequence>MPEAHRDTLFSGDPAQVERGVDQWVEGLQQRADRLERLRSQVDRIQVTETSQNGAVTVTVDATGKPLDIRFDDRAAVVRPSELGPLVMGCIRAAQSRIAQQVREATAAAVGDDLPETRQMVVDSYREKFGDAPPPRQRPPRDPDDGDFGNESYVRPGW</sequence>
<evidence type="ECO:0000313" key="3">
    <source>
        <dbReference type="Proteomes" id="UP001271792"/>
    </source>
</evidence>
<proteinExistence type="predicted"/>
<organism evidence="2 3">
    <name type="scientific">Lentzea kristufekii</name>
    <dbReference type="NCBI Taxonomy" id="3095430"/>
    <lineage>
        <taxon>Bacteria</taxon>
        <taxon>Bacillati</taxon>
        <taxon>Actinomycetota</taxon>
        <taxon>Actinomycetes</taxon>
        <taxon>Pseudonocardiales</taxon>
        <taxon>Pseudonocardiaceae</taxon>
        <taxon>Lentzea</taxon>
    </lineage>
</organism>
<feature type="region of interest" description="Disordered" evidence="1">
    <location>
        <begin position="124"/>
        <end position="158"/>
    </location>
</feature>
<dbReference type="InterPro" id="IPR004401">
    <property type="entry name" value="YbaB/EbfC"/>
</dbReference>
<evidence type="ECO:0000313" key="2">
    <source>
        <dbReference type="EMBL" id="MDX8054843.1"/>
    </source>
</evidence>
<dbReference type="SUPFAM" id="SSF82607">
    <property type="entry name" value="YbaB-like"/>
    <property type="match status" value="1"/>
</dbReference>
<reference evidence="2 3" key="2">
    <citation type="submission" date="2023-11" db="EMBL/GenBank/DDBJ databases">
        <authorList>
            <person name="Lara A.C."/>
            <person name="Chronakova A."/>
        </authorList>
    </citation>
    <scope>NUCLEOTIDE SEQUENCE [LARGE SCALE GENOMIC DNA]</scope>
    <source>
        <strain evidence="2 3">BCCO 10_0798</strain>
    </source>
</reference>
<dbReference type="InterPro" id="IPR036894">
    <property type="entry name" value="YbaB-like_sf"/>
</dbReference>
<reference evidence="2 3" key="1">
    <citation type="submission" date="2023-11" db="EMBL/GenBank/DDBJ databases">
        <title>Lentzea sokolovensis, sp. nov., Lentzea kristufkii, sp. nov., and Lentzea miocenensis, sp. nov., rare actinobacteria from Sokolov Coal Basin, Miocene lacustrine sediment, Czech Republic.</title>
        <authorList>
            <person name="Lara A."/>
            <person name="Kotroba L."/>
            <person name="Nouioui I."/>
            <person name="Neumann-Schaal M."/>
            <person name="Mast Y."/>
            <person name="Chronakova A."/>
        </authorList>
    </citation>
    <scope>NUCLEOTIDE SEQUENCE [LARGE SCALE GENOMIC DNA]</scope>
    <source>
        <strain evidence="2 3">BCCO 10_0798</strain>
    </source>
</reference>
<evidence type="ECO:0000256" key="1">
    <source>
        <dbReference type="SAM" id="MobiDB-lite"/>
    </source>
</evidence>
<dbReference type="Pfam" id="PF02575">
    <property type="entry name" value="YbaB_DNA_bd"/>
    <property type="match status" value="1"/>
</dbReference>
<accession>A0ABU4U2Q4</accession>
<comment type="caution">
    <text evidence="2">The sequence shown here is derived from an EMBL/GenBank/DDBJ whole genome shotgun (WGS) entry which is preliminary data.</text>
</comment>
<name>A0ABU4U2Q4_9PSEU</name>
<keyword evidence="3" id="KW-1185">Reference proteome</keyword>
<dbReference type="Proteomes" id="UP001271792">
    <property type="component" value="Unassembled WGS sequence"/>
</dbReference>
<dbReference type="Gene3D" id="3.30.1310.10">
    <property type="entry name" value="Nucleoid-associated protein YbaB-like domain"/>
    <property type="match status" value="1"/>
</dbReference>
<dbReference type="RefSeq" id="WP_319988612.1">
    <property type="nucleotide sequence ID" value="NZ_JAXAVV010000024.1"/>
</dbReference>
<protein>
    <submittedName>
        <fullName evidence="2">YbaB/EbfC family nucleoid-associated protein</fullName>
    </submittedName>
</protein>
<gene>
    <name evidence="2" type="ORF">SK571_36200</name>
</gene>